<evidence type="ECO:0000313" key="2">
    <source>
        <dbReference type="Proteomes" id="UP000828941"/>
    </source>
</evidence>
<reference evidence="1 2" key="1">
    <citation type="journal article" date="2022" name="DNA Res.">
        <title>Chromosomal-level genome assembly of the orchid tree Bauhinia variegata (Leguminosae; Cercidoideae) supports the allotetraploid origin hypothesis of Bauhinia.</title>
        <authorList>
            <person name="Zhong Y."/>
            <person name="Chen Y."/>
            <person name="Zheng D."/>
            <person name="Pang J."/>
            <person name="Liu Y."/>
            <person name="Luo S."/>
            <person name="Meng S."/>
            <person name="Qian L."/>
            <person name="Wei D."/>
            <person name="Dai S."/>
            <person name="Zhou R."/>
        </authorList>
    </citation>
    <scope>NUCLEOTIDE SEQUENCE [LARGE SCALE GENOMIC DNA]</scope>
    <source>
        <strain evidence="1">BV-YZ2020</strain>
    </source>
</reference>
<organism evidence="1 2">
    <name type="scientific">Bauhinia variegata</name>
    <name type="common">Purple orchid tree</name>
    <name type="synonym">Phanera variegata</name>
    <dbReference type="NCBI Taxonomy" id="167791"/>
    <lineage>
        <taxon>Eukaryota</taxon>
        <taxon>Viridiplantae</taxon>
        <taxon>Streptophyta</taxon>
        <taxon>Embryophyta</taxon>
        <taxon>Tracheophyta</taxon>
        <taxon>Spermatophyta</taxon>
        <taxon>Magnoliopsida</taxon>
        <taxon>eudicotyledons</taxon>
        <taxon>Gunneridae</taxon>
        <taxon>Pentapetalae</taxon>
        <taxon>rosids</taxon>
        <taxon>fabids</taxon>
        <taxon>Fabales</taxon>
        <taxon>Fabaceae</taxon>
        <taxon>Cercidoideae</taxon>
        <taxon>Cercideae</taxon>
        <taxon>Bauhiniinae</taxon>
        <taxon>Bauhinia</taxon>
    </lineage>
</organism>
<sequence length="387" mass="42332">MKKTFPNRTSSRATRRKDDKHTDTTDDIAQWIHLLRLFASTLKALFFHSPSASNPSMADKNFPVLPVLVLGPPTCFSALQPQYSHKFHFLTPTPPRLPLPQFITAHHHQPSLIQAILCSAGYSLTSDVLRLFPSLGIIVTTSAGTDHIDMSECRRRGIQVAGAENLFAEDVADMAVGLLIDVTRKISAGDRYLRNRVGYETSDFPLGSKLGGKRVGIIGLGRIGVEIAKRLEAFGCTISYHSRNKKPFVSYPFYSNVLELAASSNALVLSCALNKQTKHMINRQVMLALGKQGIIVNIGRGALIDEKELVKCLVEGEIGGAGLDVFENEPRVPEELYALDNVVLSPHCAAFTSESIQGMCELVAGNLEAFFSNKPLITPVMLDSNDA</sequence>
<accession>A0ACB9Q3T2</accession>
<name>A0ACB9Q3T2_BAUVA</name>
<evidence type="ECO:0000313" key="1">
    <source>
        <dbReference type="EMBL" id="KAI4354939.1"/>
    </source>
</evidence>
<keyword evidence="2" id="KW-1185">Reference proteome</keyword>
<protein>
    <submittedName>
        <fullName evidence="1">Uncharacterized protein</fullName>
    </submittedName>
</protein>
<dbReference type="EMBL" id="CM039427">
    <property type="protein sequence ID" value="KAI4354939.1"/>
    <property type="molecule type" value="Genomic_DNA"/>
</dbReference>
<dbReference type="Proteomes" id="UP000828941">
    <property type="component" value="Chromosome 2"/>
</dbReference>
<comment type="caution">
    <text evidence="1">The sequence shown here is derived from an EMBL/GenBank/DDBJ whole genome shotgun (WGS) entry which is preliminary data.</text>
</comment>
<gene>
    <name evidence="1" type="ORF">L6164_003761</name>
</gene>
<proteinExistence type="predicted"/>